<proteinExistence type="predicted"/>
<dbReference type="GO" id="GO:0016020">
    <property type="term" value="C:membrane"/>
    <property type="evidence" value="ECO:0007669"/>
    <property type="project" value="TreeGrafter"/>
</dbReference>
<evidence type="ECO:0000313" key="2">
    <source>
        <dbReference type="EMBL" id="PCH61802.1"/>
    </source>
</evidence>
<dbReference type="InterPro" id="IPR050266">
    <property type="entry name" value="AB_hydrolase_sf"/>
</dbReference>
<dbReference type="Gene3D" id="3.40.50.1820">
    <property type="entry name" value="alpha/beta hydrolase"/>
    <property type="match status" value="1"/>
</dbReference>
<dbReference type="SUPFAM" id="SSF53474">
    <property type="entry name" value="alpha/beta-Hydrolases"/>
    <property type="match status" value="1"/>
</dbReference>
<gene>
    <name evidence="2" type="ORF">COC19_04145</name>
</gene>
<dbReference type="Proteomes" id="UP000218172">
    <property type="component" value="Unassembled WGS sequence"/>
</dbReference>
<sequence length="296" mass="32342">MVQYTDLFFDSHDGLKLYARDYPASTSAATPASASVTTIICLPGLTRNCADFEELCSSLAENYRLLAVDFRGRGRSDYDANPHNYHPGIYAQDITSLMQAEAIDGAIFIGTSLGGLVAMTLAATTPSAVLGIVLNDVGPEVDPVGLARIRSYVSNDREAVNWHVAVSNTRAINEEALPGLSDVQWRKFTRRLYRDDDSGRAALNFDQAISVLFEEQDPNDPPIDLWPLFYMLRDVPLLVLRGAHSDILSAQVVAKMATVHPLMQSLEVKGRGHAPLLDEPGVVNVIKQFLLGILAD</sequence>
<accession>A0A2A4MPJ1</accession>
<dbReference type="InterPro" id="IPR029058">
    <property type="entry name" value="AB_hydrolase_fold"/>
</dbReference>
<evidence type="ECO:0000259" key="1">
    <source>
        <dbReference type="Pfam" id="PF00561"/>
    </source>
</evidence>
<dbReference type="EMBL" id="NVQR01000057">
    <property type="protein sequence ID" value="PCH61802.1"/>
    <property type="molecule type" value="Genomic_DNA"/>
</dbReference>
<evidence type="ECO:0000313" key="3">
    <source>
        <dbReference type="Proteomes" id="UP000218172"/>
    </source>
</evidence>
<dbReference type="PANTHER" id="PTHR43798">
    <property type="entry name" value="MONOACYLGLYCEROL LIPASE"/>
    <property type="match status" value="1"/>
</dbReference>
<dbReference type="InterPro" id="IPR000073">
    <property type="entry name" value="AB_hydrolase_1"/>
</dbReference>
<protein>
    <submittedName>
        <fullName evidence="2">Alpha/beta hydrolase</fullName>
    </submittedName>
</protein>
<organism evidence="2 3">
    <name type="scientific">SAR86 cluster bacterium</name>
    <dbReference type="NCBI Taxonomy" id="2030880"/>
    <lineage>
        <taxon>Bacteria</taxon>
        <taxon>Pseudomonadati</taxon>
        <taxon>Pseudomonadota</taxon>
        <taxon>Gammaproteobacteria</taxon>
        <taxon>SAR86 cluster</taxon>
    </lineage>
</organism>
<dbReference type="GO" id="GO:0016787">
    <property type="term" value="F:hydrolase activity"/>
    <property type="evidence" value="ECO:0007669"/>
    <property type="project" value="UniProtKB-KW"/>
</dbReference>
<dbReference type="Pfam" id="PF00561">
    <property type="entry name" value="Abhydrolase_1"/>
    <property type="match status" value="1"/>
</dbReference>
<name>A0A2A4MPJ1_9GAMM</name>
<comment type="caution">
    <text evidence="2">The sequence shown here is derived from an EMBL/GenBank/DDBJ whole genome shotgun (WGS) entry which is preliminary data.</text>
</comment>
<feature type="domain" description="AB hydrolase-1" evidence="1">
    <location>
        <begin position="38"/>
        <end position="280"/>
    </location>
</feature>
<dbReference type="AlphaFoldDB" id="A0A2A4MPJ1"/>
<keyword evidence="2" id="KW-0378">Hydrolase</keyword>
<reference evidence="3" key="1">
    <citation type="submission" date="2017-08" db="EMBL/GenBank/DDBJ databases">
        <title>A dynamic microbial community with high functional redundancy inhabits the cold, oxic subseafloor aquifer.</title>
        <authorList>
            <person name="Tully B.J."/>
            <person name="Wheat C.G."/>
            <person name="Glazer B.T."/>
            <person name="Huber J.A."/>
        </authorList>
    </citation>
    <scope>NUCLEOTIDE SEQUENCE [LARGE SCALE GENOMIC DNA]</scope>
</reference>
<dbReference type="PANTHER" id="PTHR43798:SF33">
    <property type="entry name" value="HYDROLASE, PUTATIVE (AFU_ORTHOLOGUE AFUA_2G14860)-RELATED"/>
    <property type="match status" value="1"/>
</dbReference>